<dbReference type="InterPro" id="IPR008930">
    <property type="entry name" value="Terpenoid_cyclase/PrenylTrfase"/>
</dbReference>
<comment type="caution">
    <text evidence="2">The sequence shown here is derived from an EMBL/GenBank/DDBJ whole genome shotgun (WGS) entry which is preliminary data.</text>
</comment>
<gene>
    <name evidence="2" type="ORF">BE08_32875</name>
</gene>
<dbReference type="EMBL" id="JELY01000489">
    <property type="protein sequence ID" value="KYF59189.1"/>
    <property type="molecule type" value="Genomic_DNA"/>
</dbReference>
<dbReference type="AlphaFoldDB" id="A0A150PU19"/>
<feature type="region of interest" description="Disordered" evidence="1">
    <location>
        <begin position="1"/>
        <end position="22"/>
    </location>
</feature>
<dbReference type="SUPFAM" id="SSF48239">
    <property type="entry name" value="Terpenoid cyclases/Protein prenyltransferases"/>
    <property type="match status" value="1"/>
</dbReference>
<dbReference type="Proteomes" id="UP000075420">
    <property type="component" value="Unassembled WGS sequence"/>
</dbReference>
<reference evidence="2 3" key="1">
    <citation type="submission" date="2014-02" db="EMBL/GenBank/DDBJ databases">
        <title>The small core and large imbalanced accessory genome model reveals a collaborative survival strategy of Sorangium cellulosum strains in nature.</title>
        <authorList>
            <person name="Han K."/>
            <person name="Peng R."/>
            <person name="Blom J."/>
            <person name="Li Y.-Z."/>
        </authorList>
    </citation>
    <scope>NUCLEOTIDE SEQUENCE [LARGE SCALE GENOMIC DNA]</scope>
    <source>
        <strain evidence="2 3">So0157-25</strain>
    </source>
</reference>
<evidence type="ECO:0000256" key="1">
    <source>
        <dbReference type="SAM" id="MobiDB-lite"/>
    </source>
</evidence>
<feature type="compositionally biased region" description="Polar residues" evidence="1">
    <location>
        <begin position="9"/>
        <end position="22"/>
    </location>
</feature>
<name>A0A150PU19_SORCE</name>
<evidence type="ECO:0000313" key="2">
    <source>
        <dbReference type="EMBL" id="KYF59189.1"/>
    </source>
</evidence>
<proteinExistence type="predicted"/>
<accession>A0A150PU19</accession>
<organism evidence="2 3">
    <name type="scientific">Sorangium cellulosum</name>
    <name type="common">Polyangium cellulosum</name>
    <dbReference type="NCBI Taxonomy" id="56"/>
    <lineage>
        <taxon>Bacteria</taxon>
        <taxon>Pseudomonadati</taxon>
        <taxon>Myxococcota</taxon>
        <taxon>Polyangia</taxon>
        <taxon>Polyangiales</taxon>
        <taxon>Polyangiaceae</taxon>
        <taxon>Sorangium</taxon>
    </lineage>
</organism>
<sequence>MLSDHASHTDGQSTFGASSTQHDMLSLREGESGILERLSSLRRIEESPMDRGYRYLGRAFDVDRCYQATLSRTPDFKSRIEMPDEIFSSAVILDLLMNSRLSSRIKHRIIEFLGERHEHGLFSYFVDASLLPCDVDVTGLVLSVLVKLGAIPTGVAHSAASKVLQNVNDAGVIHVYLPPRGEREGRYRIDPVPCANALYLAYVLGREDEARPTEEYLIDSLRAQEVERPSAYYYYLTPDVCLYWASRLLDFERFRTKYAHVVEEALRARVGSSDVPLELAYRVITANRLRIDNSSEREALRRAQHSDGSWPNSPMYKLGRSDVYVGSEALVTAFALKALDDK</sequence>
<evidence type="ECO:0000313" key="3">
    <source>
        <dbReference type="Proteomes" id="UP000075420"/>
    </source>
</evidence>
<protein>
    <submittedName>
        <fullName evidence="2">Uncharacterized protein</fullName>
    </submittedName>
</protein>